<keyword evidence="3" id="KW-1185">Reference proteome</keyword>
<organism evidence="2 3">
    <name type="scientific">Spizellomyces punctatus (strain DAOM BR117)</name>
    <dbReference type="NCBI Taxonomy" id="645134"/>
    <lineage>
        <taxon>Eukaryota</taxon>
        <taxon>Fungi</taxon>
        <taxon>Fungi incertae sedis</taxon>
        <taxon>Chytridiomycota</taxon>
        <taxon>Chytridiomycota incertae sedis</taxon>
        <taxon>Chytridiomycetes</taxon>
        <taxon>Spizellomycetales</taxon>
        <taxon>Spizellomycetaceae</taxon>
        <taxon>Spizellomyces</taxon>
    </lineage>
</organism>
<feature type="compositionally biased region" description="Polar residues" evidence="1">
    <location>
        <begin position="516"/>
        <end position="528"/>
    </location>
</feature>
<sequence>MSAITWSAKRTPITYRAHTAGKSKFRQRLENEMRRLKGGLQLEPPVVYTSAHEQKPYQLRKEPENARSRRHSPEYEGGSIRGSMPSKCSHDGKPKAHHTVDSSVSVVVTHFGPQDVVLSKNDTFQAPRKRRLRRRKDRKPSPKTDDDDSGAMDRHLSVDARGMKTTTVFEFLGSAFGSPNQKRRANKTKVAPTPPRRYKRMSDEAYVDELNPLVTKVDSRKRLKFVKSDGDDEGDSVSPCRMYIREGRSPNKIVYKAHKSKTTTEMGLTTKMESLAGTTRNFSSLANSATACQRLQTREAALTDVAQDSDILQRSSFADKIEINDRSTNGLILQDESVVIGSDIKPSMQDRAVQDRTATSSHSSPPRKKKVLNFTASTILRSLEHEPDRGPANISSSDTHRISRMKKMTDSCPSKGNYDIGNVRRNRSGISASDRQSQQTTAENNLEKPEDSVTFFSSAELTDLSQLPCTSVTSGEDEDSPVNLDSLWQQHDDHDADRVPRSRIRESRRKAEWMETISSGGESASNGSDRCIQADAEHARELLPGDCRENRVPSPIMERGSYPSPPPAQNQLATFRDSDVMEDIGSVTKLMDSQVVPLSTQKQNPWVTPKRTGVSLEDKDPKTPRPLLDIIQNQKPTWDRAISTATRKKRQLVITESPVPHPSPCKRTPSAWDDDDVWNFGYSTDAEGRKSKTRVESNIPGEGMQSLKIPIERENLTLEYHPVSLRPLEGERLINKNNGYHVLGFSDDGVPLRRTLHAVKTDRALDDLFDRVW</sequence>
<dbReference type="GeneID" id="27690051"/>
<dbReference type="VEuPathDB" id="FungiDB:SPPG_06770"/>
<dbReference type="EMBL" id="KQ257462">
    <property type="protein sequence ID" value="KNC97772.1"/>
    <property type="molecule type" value="Genomic_DNA"/>
</dbReference>
<feature type="region of interest" description="Disordered" evidence="1">
    <location>
        <begin position="346"/>
        <end position="370"/>
    </location>
</feature>
<feature type="compositionally biased region" description="Basic and acidic residues" evidence="1">
    <location>
        <begin position="52"/>
        <end position="74"/>
    </location>
</feature>
<name>A0A0L0H997_SPIPD</name>
<feature type="region of interest" description="Disordered" evidence="1">
    <location>
        <begin position="119"/>
        <end position="155"/>
    </location>
</feature>
<dbReference type="RefSeq" id="XP_016605812.1">
    <property type="nucleotide sequence ID" value="XM_016754971.1"/>
</dbReference>
<dbReference type="OrthoDB" id="10342309at2759"/>
<feature type="region of interest" description="Disordered" evidence="1">
    <location>
        <begin position="383"/>
        <end position="450"/>
    </location>
</feature>
<accession>A0A0L0H997</accession>
<feature type="region of interest" description="Disordered" evidence="1">
    <location>
        <begin position="604"/>
        <end position="626"/>
    </location>
</feature>
<dbReference type="AlphaFoldDB" id="A0A0L0H997"/>
<gene>
    <name evidence="2" type="ORF">SPPG_06770</name>
</gene>
<dbReference type="Proteomes" id="UP000053201">
    <property type="component" value="Unassembled WGS sequence"/>
</dbReference>
<evidence type="ECO:0000313" key="3">
    <source>
        <dbReference type="Proteomes" id="UP000053201"/>
    </source>
</evidence>
<feature type="region of interest" description="Disordered" evidence="1">
    <location>
        <begin position="177"/>
        <end position="197"/>
    </location>
</feature>
<feature type="region of interest" description="Disordered" evidence="1">
    <location>
        <begin position="41"/>
        <end position="100"/>
    </location>
</feature>
<dbReference type="InParanoid" id="A0A0L0H997"/>
<feature type="compositionally biased region" description="Basic residues" evidence="1">
    <location>
        <begin position="127"/>
        <end position="138"/>
    </location>
</feature>
<proteinExistence type="predicted"/>
<evidence type="ECO:0000256" key="1">
    <source>
        <dbReference type="SAM" id="MobiDB-lite"/>
    </source>
</evidence>
<feature type="compositionally biased region" description="Polar residues" evidence="1">
    <location>
        <begin position="428"/>
        <end position="444"/>
    </location>
</feature>
<feature type="compositionally biased region" description="Basic and acidic residues" evidence="1">
    <location>
        <begin position="490"/>
        <end position="513"/>
    </location>
</feature>
<feature type="compositionally biased region" description="Basic and acidic residues" evidence="1">
    <location>
        <begin position="88"/>
        <end position="100"/>
    </location>
</feature>
<evidence type="ECO:0000313" key="2">
    <source>
        <dbReference type="EMBL" id="KNC97772.1"/>
    </source>
</evidence>
<reference evidence="2 3" key="1">
    <citation type="submission" date="2009-08" db="EMBL/GenBank/DDBJ databases">
        <title>The Genome Sequence of Spizellomyces punctatus strain DAOM BR117.</title>
        <authorList>
            <consortium name="The Broad Institute Genome Sequencing Platform"/>
            <person name="Russ C."/>
            <person name="Cuomo C."/>
            <person name="Shea T."/>
            <person name="Young S.K."/>
            <person name="Zeng Q."/>
            <person name="Koehrsen M."/>
            <person name="Haas B."/>
            <person name="Borodovsky M."/>
            <person name="Guigo R."/>
            <person name="Alvarado L."/>
            <person name="Berlin A."/>
            <person name="Bochicchio J."/>
            <person name="Borenstein D."/>
            <person name="Chapman S."/>
            <person name="Chen Z."/>
            <person name="Engels R."/>
            <person name="Freedman E."/>
            <person name="Gellesch M."/>
            <person name="Goldberg J."/>
            <person name="Griggs A."/>
            <person name="Gujja S."/>
            <person name="Heiman D."/>
            <person name="Hepburn T."/>
            <person name="Howarth C."/>
            <person name="Jen D."/>
            <person name="Larson L."/>
            <person name="Lewis B."/>
            <person name="Mehta T."/>
            <person name="Park D."/>
            <person name="Pearson M."/>
            <person name="Roberts A."/>
            <person name="Saif S."/>
            <person name="Shenoy N."/>
            <person name="Sisk P."/>
            <person name="Stolte C."/>
            <person name="Sykes S."/>
            <person name="Thomson T."/>
            <person name="Walk T."/>
            <person name="White J."/>
            <person name="Yandava C."/>
            <person name="Burger G."/>
            <person name="Gray M.W."/>
            <person name="Holland P.W.H."/>
            <person name="King N."/>
            <person name="Lang F.B.F."/>
            <person name="Roger A.J."/>
            <person name="Ruiz-Trillo I."/>
            <person name="Lander E."/>
            <person name="Nusbaum C."/>
        </authorList>
    </citation>
    <scope>NUCLEOTIDE SEQUENCE [LARGE SCALE GENOMIC DNA]</scope>
    <source>
        <strain evidence="2 3">DAOM BR117</strain>
    </source>
</reference>
<protein>
    <submittedName>
        <fullName evidence="2">Uncharacterized protein</fullName>
    </submittedName>
</protein>
<feature type="region of interest" description="Disordered" evidence="1">
    <location>
        <begin position="467"/>
        <end position="529"/>
    </location>
</feature>